<feature type="domain" description="Methyltransferase type 11" evidence="1">
    <location>
        <begin position="40"/>
        <end position="133"/>
    </location>
</feature>
<dbReference type="InterPro" id="IPR013216">
    <property type="entry name" value="Methyltransf_11"/>
</dbReference>
<dbReference type="EMBL" id="FUYN01000003">
    <property type="protein sequence ID" value="SKB45234.1"/>
    <property type="molecule type" value="Genomic_DNA"/>
</dbReference>
<evidence type="ECO:0000313" key="2">
    <source>
        <dbReference type="EMBL" id="SKB45234.1"/>
    </source>
</evidence>
<dbReference type="Proteomes" id="UP000243406">
    <property type="component" value="Unassembled WGS sequence"/>
</dbReference>
<dbReference type="Gene3D" id="3.40.50.150">
    <property type="entry name" value="Vaccinia Virus protein VP39"/>
    <property type="match status" value="1"/>
</dbReference>
<protein>
    <submittedName>
        <fullName evidence="2">Methyltransferase domain-containing protein</fullName>
    </submittedName>
</protein>
<dbReference type="PANTHER" id="PTHR43861:SF1">
    <property type="entry name" value="TRANS-ACONITATE 2-METHYLTRANSFERASE"/>
    <property type="match status" value="1"/>
</dbReference>
<evidence type="ECO:0000313" key="3">
    <source>
        <dbReference type="Proteomes" id="UP000243406"/>
    </source>
</evidence>
<keyword evidence="3" id="KW-1185">Reference proteome</keyword>
<organism evidence="2 3">
    <name type="scientific">Acetoanaerobium noterae</name>
    <dbReference type="NCBI Taxonomy" id="745369"/>
    <lineage>
        <taxon>Bacteria</taxon>
        <taxon>Bacillati</taxon>
        <taxon>Bacillota</taxon>
        <taxon>Clostridia</taxon>
        <taxon>Peptostreptococcales</taxon>
        <taxon>Filifactoraceae</taxon>
        <taxon>Acetoanaerobium</taxon>
    </lineage>
</organism>
<keyword evidence="2" id="KW-0489">Methyltransferase</keyword>
<dbReference type="OrthoDB" id="9784101at2"/>
<reference evidence="3" key="1">
    <citation type="submission" date="2017-02" db="EMBL/GenBank/DDBJ databases">
        <authorList>
            <person name="Varghese N."/>
            <person name="Submissions S."/>
        </authorList>
    </citation>
    <scope>NUCLEOTIDE SEQUENCE [LARGE SCALE GENOMIC DNA]</scope>
    <source>
        <strain evidence="3">ATCC 35199</strain>
    </source>
</reference>
<proteinExistence type="predicted"/>
<evidence type="ECO:0000259" key="1">
    <source>
        <dbReference type="Pfam" id="PF08241"/>
    </source>
</evidence>
<dbReference type="RefSeq" id="WP_159446422.1">
    <property type="nucleotide sequence ID" value="NZ_FUYN01000003.1"/>
</dbReference>
<dbReference type="GO" id="GO:0008757">
    <property type="term" value="F:S-adenosylmethionine-dependent methyltransferase activity"/>
    <property type="evidence" value="ECO:0007669"/>
    <property type="project" value="InterPro"/>
</dbReference>
<keyword evidence="2" id="KW-0808">Transferase</keyword>
<dbReference type="InterPro" id="IPR029063">
    <property type="entry name" value="SAM-dependent_MTases_sf"/>
</dbReference>
<dbReference type="GO" id="GO:0032259">
    <property type="term" value="P:methylation"/>
    <property type="evidence" value="ECO:0007669"/>
    <property type="project" value="UniProtKB-KW"/>
</dbReference>
<gene>
    <name evidence="2" type="ORF">SAMN02745120_1552</name>
</gene>
<name>A0A1T5BD64_9FIRM</name>
<accession>A0A1T5BD64</accession>
<dbReference type="SUPFAM" id="SSF53335">
    <property type="entry name" value="S-adenosyl-L-methionine-dependent methyltransferases"/>
    <property type="match status" value="1"/>
</dbReference>
<dbReference type="PANTHER" id="PTHR43861">
    <property type="entry name" value="TRANS-ACONITATE 2-METHYLTRANSFERASE-RELATED"/>
    <property type="match status" value="1"/>
</dbReference>
<dbReference type="AlphaFoldDB" id="A0A1T5BD64"/>
<dbReference type="Pfam" id="PF08241">
    <property type="entry name" value="Methyltransf_11"/>
    <property type="match status" value="1"/>
</dbReference>
<sequence>MDTNKNNNNSSKEAKAYLPPAEDVILKFMNKRTYKGTFIDFGCNDGYFTFTSEKFFTNVIGVDLSINTINELLRTRPESSDAKFIRSHNYTTALPDGSADVIFMFHILKKIPNVKQFVKEIKRLLKEDGELWILETEKTEADLGLKASDDYFIPKEELITRLKDDELHFIEYIDINESYYGVKFTKNEDLFMRFYREA</sequence>